<evidence type="ECO:0000256" key="4">
    <source>
        <dbReference type="ARBA" id="ARBA00023163"/>
    </source>
</evidence>
<gene>
    <name evidence="6" type="ORF">OV287_40390</name>
</gene>
<dbReference type="Pfam" id="PF03466">
    <property type="entry name" value="LysR_substrate"/>
    <property type="match status" value="1"/>
</dbReference>
<comment type="similarity">
    <text evidence="1">Belongs to the LysR transcriptional regulatory family.</text>
</comment>
<dbReference type="Gene3D" id="1.10.10.10">
    <property type="entry name" value="Winged helix-like DNA-binding domain superfamily/Winged helix DNA-binding domain"/>
    <property type="match status" value="1"/>
</dbReference>
<name>A0ABT4AIN2_9BACT</name>
<dbReference type="InterPro" id="IPR036388">
    <property type="entry name" value="WH-like_DNA-bd_sf"/>
</dbReference>
<sequence>MQPIDLNLLTALDALLQAGSVTGAARRMNLSAPAMSRTLARIREAVGDPILVRAGRKLVPTPHALALRGRVHEVVEQAAGLLRPGGELEPATLDRVFTLRSGDGLAGMFAESLTRLFQQEAPRVVTRFVPEGDEDVGALRDGQVDLDLGVIGAMGPEVRVQTLFHDRYVAVVRGGHPILRGRYSFERLADHPHISTSRRGKLRGPLDEVLSNMGITRTVALALPSMQATLVVVAGSDMIATVPERCSERAREALGLKTLPMPSTLPTVAISQAWHPRFDADGGHRWLRECVRRVCGREGRRKSNAARISP</sequence>
<proteinExistence type="inferred from homology"/>
<dbReference type="InterPro" id="IPR050389">
    <property type="entry name" value="LysR-type_TF"/>
</dbReference>
<dbReference type="Proteomes" id="UP001207654">
    <property type="component" value="Unassembled WGS sequence"/>
</dbReference>
<protein>
    <submittedName>
        <fullName evidence="6">LysR family transcriptional regulator</fullName>
    </submittedName>
</protein>
<evidence type="ECO:0000256" key="1">
    <source>
        <dbReference type="ARBA" id="ARBA00009437"/>
    </source>
</evidence>
<dbReference type="InterPro" id="IPR005119">
    <property type="entry name" value="LysR_subst-bd"/>
</dbReference>
<dbReference type="EMBL" id="JAPNKA010000001">
    <property type="protein sequence ID" value="MCY1080722.1"/>
    <property type="molecule type" value="Genomic_DNA"/>
</dbReference>
<dbReference type="PANTHER" id="PTHR30118">
    <property type="entry name" value="HTH-TYPE TRANSCRIPTIONAL REGULATOR LEUO-RELATED"/>
    <property type="match status" value="1"/>
</dbReference>
<accession>A0ABT4AIN2</accession>
<keyword evidence="2" id="KW-0805">Transcription regulation</keyword>
<dbReference type="InterPro" id="IPR036390">
    <property type="entry name" value="WH_DNA-bd_sf"/>
</dbReference>
<evidence type="ECO:0000256" key="2">
    <source>
        <dbReference type="ARBA" id="ARBA00023015"/>
    </source>
</evidence>
<evidence type="ECO:0000313" key="6">
    <source>
        <dbReference type="EMBL" id="MCY1080722.1"/>
    </source>
</evidence>
<keyword evidence="3" id="KW-0238">DNA-binding</keyword>
<dbReference type="Gene3D" id="3.40.190.10">
    <property type="entry name" value="Periplasmic binding protein-like II"/>
    <property type="match status" value="2"/>
</dbReference>
<dbReference type="InterPro" id="IPR000847">
    <property type="entry name" value="LysR_HTH_N"/>
</dbReference>
<evidence type="ECO:0000259" key="5">
    <source>
        <dbReference type="PROSITE" id="PS50931"/>
    </source>
</evidence>
<comment type="caution">
    <text evidence="6">The sequence shown here is derived from an EMBL/GenBank/DDBJ whole genome shotgun (WGS) entry which is preliminary data.</text>
</comment>
<dbReference type="RefSeq" id="WP_267539361.1">
    <property type="nucleotide sequence ID" value="NZ_JAPNKA010000001.1"/>
</dbReference>
<dbReference type="PROSITE" id="PS50931">
    <property type="entry name" value="HTH_LYSR"/>
    <property type="match status" value="1"/>
</dbReference>
<reference evidence="6 7" key="1">
    <citation type="submission" date="2022-11" db="EMBL/GenBank/DDBJ databases">
        <title>Minimal conservation of predation-associated metabolite biosynthetic gene clusters underscores biosynthetic potential of Myxococcota including descriptions for ten novel species: Archangium lansinium sp. nov., Myxococcus landrumus sp. nov., Nannocystis bai.</title>
        <authorList>
            <person name="Ahearne A."/>
            <person name="Stevens C."/>
            <person name="Phillips K."/>
        </authorList>
    </citation>
    <scope>NUCLEOTIDE SEQUENCE [LARGE SCALE GENOMIC DNA]</scope>
    <source>
        <strain evidence="6 7">MIWBW</strain>
    </source>
</reference>
<evidence type="ECO:0000313" key="7">
    <source>
        <dbReference type="Proteomes" id="UP001207654"/>
    </source>
</evidence>
<dbReference type="SUPFAM" id="SSF53850">
    <property type="entry name" value="Periplasmic binding protein-like II"/>
    <property type="match status" value="1"/>
</dbReference>
<feature type="domain" description="HTH lysR-type" evidence="5">
    <location>
        <begin position="4"/>
        <end position="61"/>
    </location>
</feature>
<evidence type="ECO:0000256" key="3">
    <source>
        <dbReference type="ARBA" id="ARBA00023125"/>
    </source>
</evidence>
<organism evidence="6 7">
    <name type="scientific">Archangium lansingense</name>
    <dbReference type="NCBI Taxonomy" id="2995310"/>
    <lineage>
        <taxon>Bacteria</taxon>
        <taxon>Pseudomonadati</taxon>
        <taxon>Myxococcota</taxon>
        <taxon>Myxococcia</taxon>
        <taxon>Myxococcales</taxon>
        <taxon>Cystobacterineae</taxon>
        <taxon>Archangiaceae</taxon>
        <taxon>Archangium</taxon>
    </lineage>
</organism>
<dbReference type="CDD" id="cd08460">
    <property type="entry name" value="PBP2_DntR_like_1"/>
    <property type="match status" value="1"/>
</dbReference>
<keyword evidence="7" id="KW-1185">Reference proteome</keyword>
<dbReference type="SUPFAM" id="SSF46785">
    <property type="entry name" value="Winged helix' DNA-binding domain"/>
    <property type="match status" value="1"/>
</dbReference>
<dbReference type="Pfam" id="PF00126">
    <property type="entry name" value="HTH_1"/>
    <property type="match status" value="1"/>
</dbReference>
<keyword evidence="4" id="KW-0804">Transcription</keyword>
<dbReference type="PANTHER" id="PTHR30118:SF15">
    <property type="entry name" value="TRANSCRIPTIONAL REGULATORY PROTEIN"/>
    <property type="match status" value="1"/>
</dbReference>